<accession>A0A7R9QN39</accession>
<sequence length="206" mass="23285">MYVINGQGGIKQECKASENADTCLMHLFMIGDPDYKFPENMDNMDKQCRTYKTHEKCIKDYSTKCLKTFPKQVTNVMAYGASKTNKAYCSSRRRKESYIALGKCGNKLKPQFDKCMRAYVDSLLACLRDHMERQGPPLCPDSNVEEMDNLVDGYASEVLSLVCGDYTEESDKCVKLLPKTPKKLPAQKQPKSILPPFINILSAVPK</sequence>
<dbReference type="EMBL" id="OC920024">
    <property type="protein sequence ID" value="CAD7652143.1"/>
    <property type="molecule type" value="Genomic_DNA"/>
</dbReference>
<dbReference type="AlphaFoldDB" id="A0A7R9QN39"/>
<gene>
    <name evidence="1" type="ORF">ONB1V03_LOCUS8808</name>
</gene>
<dbReference type="OrthoDB" id="10051804at2759"/>
<dbReference type="Proteomes" id="UP000728032">
    <property type="component" value="Unassembled WGS sequence"/>
</dbReference>
<keyword evidence="2" id="KW-1185">Reference proteome</keyword>
<dbReference type="EMBL" id="CAJPVJ010005199">
    <property type="protein sequence ID" value="CAG2169330.1"/>
    <property type="molecule type" value="Genomic_DNA"/>
</dbReference>
<reference evidence="1" key="1">
    <citation type="submission" date="2020-11" db="EMBL/GenBank/DDBJ databases">
        <authorList>
            <person name="Tran Van P."/>
        </authorList>
    </citation>
    <scope>NUCLEOTIDE SEQUENCE</scope>
</reference>
<proteinExistence type="predicted"/>
<evidence type="ECO:0000313" key="1">
    <source>
        <dbReference type="EMBL" id="CAD7652143.1"/>
    </source>
</evidence>
<protein>
    <submittedName>
        <fullName evidence="1">Uncharacterized protein</fullName>
    </submittedName>
</protein>
<dbReference type="PANTHER" id="PTHR33964">
    <property type="entry name" value="RE45066P-RELATED"/>
    <property type="match status" value="1"/>
</dbReference>
<evidence type="ECO:0000313" key="2">
    <source>
        <dbReference type="Proteomes" id="UP000728032"/>
    </source>
</evidence>
<name>A0A7R9QN39_9ACAR</name>
<dbReference type="PANTHER" id="PTHR33964:SF1">
    <property type="entry name" value="RE45066P"/>
    <property type="match status" value="1"/>
</dbReference>
<organism evidence="1">
    <name type="scientific">Oppiella nova</name>
    <dbReference type="NCBI Taxonomy" id="334625"/>
    <lineage>
        <taxon>Eukaryota</taxon>
        <taxon>Metazoa</taxon>
        <taxon>Ecdysozoa</taxon>
        <taxon>Arthropoda</taxon>
        <taxon>Chelicerata</taxon>
        <taxon>Arachnida</taxon>
        <taxon>Acari</taxon>
        <taxon>Acariformes</taxon>
        <taxon>Sarcoptiformes</taxon>
        <taxon>Oribatida</taxon>
        <taxon>Brachypylina</taxon>
        <taxon>Oppioidea</taxon>
        <taxon>Oppiidae</taxon>
        <taxon>Oppiella</taxon>
    </lineage>
</organism>